<protein>
    <recommendedName>
        <fullName evidence="9">Polysaccharide biosynthesis protein C-terminal domain-containing protein</fullName>
    </recommendedName>
</protein>
<keyword evidence="5 6" id="KW-0472">Membrane</keyword>
<feature type="transmembrane region" description="Helical" evidence="6">
    <location>
        <begin position="41"/>
        <end position="65"/>
    </location>
</feature>
<evidence type="ECO:0000256" key="5">
    <source>
        <dbReference type="ARBA" id="ARBA00023136"/>
    </source>
</evidence>
<dbReference type="Proteomes" id="UP000299580">
    <property type="component" value="Chromosome"/>
</dbReference>
<feature type="transmembrane region" description="Helical" evidence="6">
    <location>
        <begin position="114"/>
        <end position="134"/>
    </location>
</feature>
<dbReference type="InterPro" id="IPR050833">
    <property type="entry name" value="Poly_Biosynth_Transport"/>
</dbReference>
<feature type="transmembrane region" description="Helical" evidence="6">
    <location>
        <begin position="167"/>
        <end position="189"/>
    </location>
</feature>
<keyword evidence="8" id="KW-1185">Reference proteome</keyword>
<dbReference type="EMBL" id="CP034035">
    <property type="protein sequence ID" value="QCR08094.1"/>
    <property type="molecule type" value="Genomic_DNA"/>
</dbReference>
<dbReference type="AlphaFoldDB" id="A0A4P8QXG5"/>
<feature type="transmembrane region" description="Helical" evidence="6">
    <location>
        <begin position="12"/>
        <end position="29"/>
    </location>
</feature>
<feature type="transmembrane region" description="Helical" evidence="6">
    <location>
        <begin position="317"/>
        <end position="339"/>
    </location>
</feature>
<gene>
    <name evidence="7" type="ORF">EH207_05900</name>
</gene>
<evidence type="ECO:0000313" key="7">
    <source>
        <dbReference type="EMBL" id="QCR08094.1"/>
    </source>
</evidence>
<evidence type="ECO:0000313" key="8">
    <source>
        <dbReference type="Proteomes" id="UP000299580"/>
    </source>
</evidence>
<comment type="subcellular location">
    <subcellularLocation>
        <location evidence="1">Cell membrane</location>
        <topology evidence="1">Multi-pass membrane protein</topology>
    </subcellularLocation>
</comment>
<feature type="transmembrane region" description="Helical" evidence="6">
    <location>
        <begin position="86"/>
        <end position="108"/>
    </location>
</feature>
<dbReference type="GO" id="GO:0005886">
    <property type="term" value="C:plasma membrane"/>
    <property type="evidence" value="ECO:0007669"/>
    <property type="project" value="UniProtKB-SubCell"/>
</dbReference>
<sequence length="409" mass="44953">MIFTKQNIWKMFLYFVLPLLSAMIPFIVYPTITSLYGNKVIIAVGVAQSIGGACAVIGELGWGVIGPQLIAGLDDEKKKFWYGKSLSSRLIISFFCIQISVFICWLLVDDFLFSAIVMTIATTCGGLLPIWYLIGLNKPEYILYLVVIPKLILCGISIVLIRIYGGLMFYSLALLLSFIVSMCLTSYFLKTPLIPKRNDFDGLKVLFKEHYQLVLGRVISTFYTSLPITLIGFVNPAAVAVFTGVERLFRMALSVLSGFPSRLQSWIGTASGHTRSKRIKISIIVNFVVGLISMVGFAITCYFISPYIYSNTIHISLGYSFLAGAIVATICMSRGYGLALVAIGISKKISIANAASALVGVSAICFFGFFYGVLGGLLGELLAEMIGLLVQYYYYNKYVKKGVQDIQPG</sequence>
<keyword evidence="3 6" id="KW-0812">Transmembrane</keyword>
<evidence type="ECO:0000256" key="3">
    <source>
        <dbReference type="ARBA" id="ARBA00022692"/>
    </source>
</evidence>
<dbReference type="OrthoDB" id="4826415at2"/>
<evidence type="ECO:0000256" key="2">
    <source>
        <dbReference type="ARBA" id="ARBA00022475"/>
    </source>
</evidence>
<dbReference type="RefSeq" id="WP_137713151.1">
    <property type="nucleotide sequence ID" value="NZ_CP034035.1"/>
</dbReference>
<evidence type="ECO:0000256" key="6">
    <source>
        <dbReference type="SAM" id="Phobius"/>
    </source>
</evidence>
<name>A0A4P8QXG5_9GAMM</name>
<organism evidence="7 8">
    <name type="scientific">Brenneria rubrifaciens</name>
    <dbReference type="NCBI Taxonomy" id="55213"/>
    <lineage>
        <taxon>Bacteria</taxon>
        <taxon>Pseudomonadati</taxon>
        <taxon>Pseudomonadota</taxon>
        <taxon>Gammaproteobacteria</taxon>
        <taxon>Enterobacterales</taxon>
        <taxon>Pectobacteriaceae</taxon>
        <taxon>Brenneria</taxon>
    </lineage>
</organism>
<evidence type="ECO:0008006" key="9">
    <source>
        <dbReference type="Google" id="ProtNLM"/>
    </source>
</evidence>
<feature type="transmembrane region" description="Helical" evidence="6">
    <location>
        <begin position="351"/>
        <end position="371"/>
    </location>
</feature>
<reference evidence="7 8" key="1">
    <citation type="submission" date="2018-11" db="EMBL/GenBank/DDBJ databases">
        <title>Genome sequences of Brenneria nigrifluens and Brenneria rubrifaciens.</title>
        <authorList>
            <person name="Poret-Peterson A.T."/>
            <person name="McClean A.E."/>
            <person name="Kluepfel D.A."/>
        </authorList>
    </citation>
    <scope>NUCLEOTIDE SEQUENCE [LARGE SCALE GENOMIC DNA]</scope>
    <source>
        <strain evidence="7 8">6D370</strain>
    </source>
</reference>
<keyword evidence="4 6" id="KW-1133">Transmembrane helix</keyword>
<feature type="transmembrane region" description="Helical" evidence="6">
    <location>
        <begin position="283"/>
        <end position="305"/>
    </location>
</feature>
<dbReference type="PANTHER" id="PTHR30250">
    <property type="entry name" value="PST FAMILY PREDICTED COLANIC ACID TRANSPORTER"/>
    <property type="match status" value="1"/>
</dbReference>
<accession>A0A4P8QXG5</accession>
<evidence type="ECO:0000256" key="4">
    <source>
        <dbReference type="ARBA" id="ARBA00022989"/>
    </source>
</evidence>
<keyword evidence="2" id="KW-1003">Cell membrane</keyword>
<evidence type="ECO:0000256" key="1">
    <source>
        <dbReference type="ARBA" id="ARBA00004651"/>
    </source>
</evidence>
<dbReference type="PANTHER" id="PTHR30250:SF11">
    <property type="entry name" value="O-ANTIGEN TRANSPORTER-RELATED"/>
    <property type="match status" value="1"/>
</dbReference>
<feature type="transmembrane region" description="Helical" evidence="6">
    <location>
        <begin position="141"/>
        <end position="161"/>
    </location>
</feature>
<proteinExistence type="predicted"/>
<dbReference type="KEGG" id="brb:EH207_05900"/>